<dbReference type="SUPFAM" id="SSF47413">
    <property type="entry name" value="lambda repressor-like DNA-binding domains"/>
    <property type="match status" value="1"/>
</dbReference>
<dbReference type="EMBL" id="LNJU01000005">
    <property type="protein sequence ID" value="KWZ53306.1"/>
    <property type="molecule type" value="Genomic_DNA"/>
</dbReference>
<dbReference type="Proteomes" id="UP000070119">
    <property type="component" value="Chromosome 2"/>
</dbReference>
<protein>
    <submittedName>
        <fullName evidence="1">Uncharacterized protein</fullName>
    </submittedName>
</protein>
<dbReference type="InterPro" id="IPR010982">
    <property type="entry name" value="Lambda_DNA-bd_dom_sf"/>
</dbReference>
<evidence type="ECO:0000313" key="2">
    <source>
        <dbReference type="Proteomes" id="UP000070119"/>
    </source>
</evidence>
<organism evidence="1 2">
    <name type="scientific">Burkholderia ubonensis</name>
    <dbReference type="NCBI Taxonomy" id="101571"/>
    <lineage>
        <taxon>Bacteria</taxon>
        <taxon>Pseudomonadati</taxon>
        <taxon>Pseudomonadota</taxon>
        <taxon>Betaproteobacteria</taxon>
        <taxon>Burkholderiales</taxon>
        <taxon>Burkholderiaceae</taxon>
        <taxon>Burkholderia</taxon>
        <taxon>Burkholderia cepacia complex</taxon>
    </lineage>
</organism>
<dbReference type="GO" id="GO:0003677">
    <property type="term" value="F:DNA binding"/>
    <property type="evidence" value="ECO:0007669"/>
    <property type="project" value="InterPro"/>
</dbReference>
<accession>A0AA40UV47</accession>
<sequence length="134" mass="15277">MADTIEQIRWRNFEFLFQQFKDDLRRGDPGAPDRGMLKKFAERLDLNPIYLSQINNHRKVIGTETADKIEKRLNLEPGWMDTDHSLESLADNDDARAFNEAVMALYAQAPEASKSALLKIFSALVAGKPLDQIK</sequence>
<dbReference type="InterPro" id="IPR001387">
    <property type="entry name" value="Cro/C1-type_HTH"/>
</dbReference>
<name>A0AA40UV47_9BURK</name>
<dbReference type="AlphaFoldDB" id="A0AA40UV47"/>
<evidence type="ECO:0000313" key="1">
    <source>
        <dbReference type="EMBL" id="KWZ53306.1"/>
    </source>
</evidence>
<gene>
    <name evidence="1" type="ORF">WK57_30425</name>
</gene>
<proteinExistence type="predicted"/>
<dbReference type="CDD" id="cd00093">
    <property type="entry name" value="HTH_XRE"/>
    <property type="match status" value="1"/>
</dbReference>
<dbReference type="RefSeq" id="WP_060969608.1">
    <property type="nucleotide sequence ID" value="NZ_CM003772.1"/>
</dbReference>
<reference evidence="1 2" key="1">
    <citation type="submission" date="2015-11" db="EMBL/GenBank/DDBJ databases">
        <authorList>
            <person name="Sahl J."/>
            <person name="Wagner D."/>
            <person name="Keim P."/>
        </authorList>
    </citation>
    <scope>NUCLEOTIDE SEQUENCE [LARGE SCALE GENOMIC DNA]</scope>
    <source>
        <strain evidence="1 2">MSMB1157</strain>
    </source>
</reference>
<comment type="caution">
    <text evidence="1">The sequence shown here is derived from an EMBL/GenBank/DDBJ whole genome shotgun (WGS) entry which is preliminary data.</text>
</comment>